<keyword evidence="4 9" id="KW-0808">Transferase</keyword>
<evidence type="ECO:0000256" key="7">
    <source>
        <dbReference type="ARBA" id="ARBA00022840"/>
    </source>
</evidence>
<dbReference type="Pfam" id="PF01636">
    <property type="entry name" value="APH"/>
    <property type="match status" value="1"/>
</dbReference>
<feature type="domain" description="Aminoglycoside phosphotransferase" evidence="8">
    <location>
        <begin position="38"/>
        <end position="275"/>
    </location>
</feature>
<dbReference type="PANTHER" id="PTHR34273">
    <property type="entry name" value="METHYLTHIORIBOSE KINASE"/>
    <property type="match status" value="1"/>
</dbReference>
<dbReference type="NCBIfam" id="TIGR01767">
    <property type="entry name" value="MTRK"/>
    <property type="match status" value="1"/>
</dbReference>
<dbReference type="InterPro" id="IPR002575">
    <property type="entry name" value="Aminoglycoside_PTrfase"/>
</dbReference>
<name>A0ABT7UCG3_9FIRM</name>
<organism evidence="9 10">
    <name type="scientific">Amedibacillus dolichus</name>
    <dbReference type="NCBI Taxonomy" id="31971"/>
    <lineage>
        <taxon>Bacteria</taxon>
        <taxon>Bacillati</taxon>
        <taxon>Bacillota</taxon>
        <taxon>Erysipelotrichia</taxon>
        <taxon>Erysipelotrichales</taxon>
        <taxon>Erysipelotrichaceae</taxon>
        <taxon>Amedibacillus</taxon>
    </lineage>
</organism>
<keyword evidence="10" id="KW-1185">Reference proteome</keyword>
<evidence type="ECO:0000256" key="5">
    <source>
        <dbReference type="ARBA" id="ARBA00022741"/>
    </source>
</evidence>
<dbReference type="InterPro" id="IPR011009">
    <property type="entry name" value="Kinase-like_dom_sf"/>
</dbReference>
<dbReference type="PIRSF" id="PIRSF031134">
    <property type="entry name" value="MTRK"/>
    <property type="match status" value="1"/>
</dbReference>
<dbReference type="EMBL" id="JAUDCG010000010">
    <property type="protein sequence ID" value="MDM8156688.1"/>
    <property type="molecule type" value="Genomic_DNA"/>
</dbReference>
<dbReference type="GO" id="GO:0046522">
    <property type="term" value="F:S-methyl-5-thioribose kinase activity"/>
    <property type="evidence" value="ECO:0007669"/>
    <property type="project" value="UniProtKB-EC"/>
</dbReference>
<evidence type="ECO:0000256" key="1">
    <source>
        <dbReference type="ARBA" id="ARBA00010165"/>
    </source>
</evidence>
<reference evidence="9 10" key="2">
    <citation type="submission" date="2023-06" db="EMBL/GenBank/DDBJ databases">
        <title>Identification and characterization of horizontal gene transfer across gut microbiota members of farm animals based on homology search.</title>
        <authorList>
            <person name="Schwarzerova J."/>
            <person name="Nykrynova M."/>
            <person name="Jureckova K."/>
            <person name="Cejkova D."/>
            <person name="Rychlik I."/>
        </authorList>
    </citation>
    <scope>NUCLEOTIDE SEQUENCE [LARGE SCALE GENOMIC DNA]</scope>
    <source>
        <strain evidence="9 10">ET39</strain>
    </source>
</reference>
<proteinExistence type="inferred from homology"/>
<comment type="caution">
    <text evidence="9">The sequence shown here is derived from an EMBL/GenBank/DDBJ whole genome shotgun (WGS) entry which is preliminary data.</text>
</comment>
<dbReference type="SUPFAM" id="SSF56112">
    <property type="entry name" value="Protein kinase-like (PK-like)"/>
    <property type="match status" value="1"/>
</dbReference>
<dbReference type="PANTHER" id="PTHR34273:SF2">
    <property type="entry name" value="METHYLTHIORIBOSE KINASE"/>
    <property type="match status" value="1"/>
</dbReference>
<accession>A0ABT7UCG3</accession>
<evidence type="ECO:0000256" key="2">
    <source>
        <dbReference type="ARBA" id="ARBA00011738"/>
    </source>
</evidence>
<gene>
    <name evidence="9" type="primary">mtnK</name>
    <name evidence="9" type="ORF">QUV96_03420</name>
</gene>
<reference evidence="10" key="1">
    <citation type="submission" date="2023-06" db="EMBL/GenBank/DDBJ databases">
        <title>Identification and characterization of horizontal gene transfer across gut microbiota members of farm animals based on homology search.</title>
        <authorList>
            <person name="Zeman M."/>
            <person name="Kubasova T."/>
            <person name="Jahodarova E."/>
            <person name="Nykrynova M."/>
            <person name="Rychlik I."/>
        </authorList>
    </citation>
    <scope>NUCLEOTIDE SEQUENCE [LARGE SCALE GENOMIC DNA]</scope>
    <source>
        <strain evidence="10">ET39</strain>
    </source>
</reference>
<dbReference type="RefSeq" id="WP_289607153.1">
    <property type="nucleotide sequence ID" value="NZ_JAUDCG010000010.1"/>
</dbReference>
<sequence>MEVKDHRYDKHFLLNEETVLDYVRAARTFFTPDAQLKAKEIGDGNINYVFRIWEEATGKSLVIKQADQRLKSSGRALSLQRNRIEAELLKLEDRYAPGMVPKIYHYDETMCALVMEDISDHHNLRKELMKGKIYDRFAEEITDFMAKVLLSTSDLLMDRHEKKEKVRAFINIDLCDITEDLVFTEPYYDYKGRNRITEGNERFVKKVLYDDECLKTEVGTLRDAFMNHAQALLHGDLHSGSIFINETGIKVIDPEFAFYGPIGYDVGNVIGNMFFTLASHLVRQTGDLKFCRWVEKTIADLFDRFQAKAIALLSAQCHLPLYTQSFLTSYVGHIMSDAVGMAGTEIIRRIVGDTKVEEIETIEAGEAKRSIERVLILTASQFIKNRDAYTEGRQLVEEFCRMKESIWS</sequence>
<evidence type="ECO:0000256" key="6">
    <source>
        <dbReference type="ARBA" id="ARBA00022777"/>
    </source>
</evidence>
<comment type="subunit">
    <text evidence="2">Homodimer.</text>
</comment>
<evidence type="ECO:0000313" key="9">
    <source>
        <dbReference type="EMBL" id="MDM8156688.1"/>
    </source>
</evidence>
<keyword evidence="7" id="KW-0067">ATP-binding</keyword>
<evidence type="ECO:0000256" key="3">
    <source>
        <dbReference type="ARBA" id="ARBA00012128"/>
    </source>
</evidence>
<dbReference type="InterPro" id="IPR009212">
    <property type="entry name" value="Methylthioribose_kinase"/>
</dbReference>
<dbReference type="Gene3D" id="3.30.200.20">
    <property type="entry name" value="Phosphorylase Kinase, domain 1"/>
    <property type="match status" value="1"/>
</dbReference>
<evidence type="ECO:0000313" key="10">
    <source>
        <dbReference type="Proteomes" id="UP001529340"/>
    </source>
</evidence>
<protein>
    <recommendedName>
        <fullName evidence="3">S-methyl-5-thioribose kinase</fullName>
        <ecNumber evidence="3">2.7.1.100</ecNumber>
    </recommendedName>
</protein>
<comment type="similarity">
    <text evidence="1">Belongs to the methylthioribose kinase family.</text>
</comment>
<evidence type="ECO:0000256" key="4">
    <source>
        <dbReference type="ARBA" id="ARBA00022679"/>
    </source>
</evidence>
<evidence type="ECO:0000259" key="8">
    <source>
        <dbReference type="Pfam" id="PF01636"/>
    </source>
</evidence>
<dbReference type="Proteomes" id="UP001529340">
    <property type="component" value="Unassembled WGS sequence"/>
</dbReference>
<dbReference type="Gene3D" id="3.90.1200.10">
    <property type="match status" value="1"/>
</dbReference>
<reference evidence="9 10" key="3">
    <citation type="submission" date="2023-06" db="EMBL/GenBank/DDBJ databases">
        <authorList>
            <person name="Zeman M."/>
            <person name="Kubasova T."/>
            <person name="Jahodarova E."/>
            <person name="Nykrynova M."/>
            <person name="Rychlik I."/>
        </authorList>
    </citation>
    <scope>NUCLEOTIDE SEQUENCE [LARGE SCALE GENOMIC DNA]</scope>
    <source>
        <strain evidence="9 10">ET39</strain>
    </source>
</reference>
<dbReference type="EC" id="2.7.1.100" evidence="3"/>
<keyword evidence="6 9" id="KW-0418">Kinase</keyword>
<keyword evidence="5" id="KW-0547">Nucleotide-binding</keyword>